<evidence type="ECO:0000313" key="2">
    <source>
        <dbReference type="Proteomes" id="UP000807769"/>
    </source>
</evidence>
<dbReference type="PANTHER" id="PTHR14187">
    <property type="entry name" value="ALPHA KINASE/ELONGATION FACTOR 2 KINASE"/>
    <property type="match status" value="1"/>
</dbReference>
<dbReference type="AlphaFoldDB" id="A0A9P7E4A4"/>
<dbReference type="SUPFAM" id="SSF53067">
    <property type="entry name" value="Actin-like ATPase domain"/>
    <property type="match status" value="2"/>
</dbReference>
<dbReference type="InterPro" id="IPR043129">
    <property type="entry name" value="ATPase_NBD"/>
</dbReference>
<dbReference type="CDD" id="cd10170">
    <property type="entry name" value="ASKHA_NBD_HSP70"/>
    <property type="match status" value="1"/>
</dbReference>
<keyword evidence="2" id="KW-1185">Reference proteome</keyword>
<dbReference type="PANTHER" id="PTHR14187:SF5">
    <property type="entry name" value="HEAT SHOCK 70 KDA PROTEIN 12A"/>
    <property type="match status" value="1"/>
</dbReference>
<dbReference type="EMBL" id="JABBWG010000031">
    <property type="protein sequence ID" value="KAG1810862.1"/>
    <property type="molecule type" value="Genomic_DNA"/>
</dbReference>
<dbReference type="Proteomes" id="UP000807769">
    <property type="component" value="Unassembled WGS sequence"/>
</dbReference>
<evidence type="ECO:0008006" key="3">
    <source>
        <dbReference type="Google" id="ProtNLM"/>
    </source>
</evidence>
<proteinExistence type="predicted"/>
<comment type="caution">
    <text evidence="1">The sequence shown here is derived from an EMBL/GenBank/DDBJ whole genome shotgun (WGS) entry which is preliminary data.</text>
</comment>
<sequence length="433" mass="48522">MTATLNRYEQPYFGPHPKLVLAFDVGITHSNVSYCILSPGEVPTICSVDKYPGQEYIGGDSKIPSLLYYNTSGIACAIGAETQEMNVIERAEEEGWVKLEWYVWYYSCSPVHPQPASYTDCPPLPRGKHVIEVLGDFMQYLFRCARTYIKESLPNGNGLWGLLENHIEFVFTYPNGLEGPQQRQIWIAAVFGGLVSSTAEDMARVHLLSEGEAKLHYVIYHSILASETLSQTPIVASDSQGIVIIDAGNWTIDLNAYSMTLSPLMIEEIAPAECRLQGYGFVTRRAREKLSGSRFGTPEIVQQMTDIFDKTTKFRFRNPEESSYIRFGTLRDKDTQFNIRSGQLKLNGQDVAELFEPSIASIIEAFETQRMNASIPITIVSFMGDFAASDWMFARLQEYFHSLGIAFSRPDNHCSKAVADGAVLYCVEQLVAL</sequence>
<dbReference type="Gene3D" id="3.30.420.40">
    <property type="match status" value="1"/>
</dbReference>
<dbReference type="GeneID" id="64630502"/>
<gene>
    <name evidence="1" type="ORF">BJ212DRAFT_1376413</name>
</gene>
<evidence type="ECO:0000313" key="1">
    <source>
        <dbReference type="EMBL" id="KAG1810862.1"/>
    </source>
</evidence>
<organism evidence="1 2">
    <name type="scientific">Suillus subaureus</name>
    <dbReference type="NCBI Taxonomy" id="48587"/>
    <lineage>
        <taxon>Eukaryota</taxon>
        <taxon>Fungi</taxon>
        <taxon>Dikarya</taxon>
        <taxon>Basidiomycota</taxon>
        <taxon>Agaricomycotina</taxon>
        <taxon>Agaricomycetes</taxon>
        <taxon>Agaricomycetidae</taxon>
        <taxon>Boletales</taxon>
        <taxon>Suillineae</taxon>
        <taxon>Suillaceae</taxon>
        <taxon>Suillus</taxon>
    </lineage>
</organism>
<name>A0A9P7E4A4_9AGAM</name>
<protein>
    <recommendedName>
        <fullName evidence="3">Actin-like ATPase domain-containing protein</fullName>
    </recommendedName>
</protein>
<reference evidence="1" key="1">
    <citation type="journal article" date="2020" name="New Phytol.">
        <title>Comparative genomics reveals dynamic genome evolution in host specialist ectomycorrhizal fungi.</title>
        <authorList>
            <person name="Lofgren L.A."/>
            <person name="Nguyen N.H."/>
            <person name="Vilgalys R."/>
            <person name="Ruytinx J."/>
            <person name="Liao H.L."/>
            <person name="Branco S."/>
            <person name="Kuo A."/>
            <person name="LaButti K."/>
            <person name="Lipzen A."/>
            <person name="Andreopoulos W."/>
            <person name="Pangilinan J."/>
            <person name="Riley R."/>
            <person name="Hundley H."/>
            <person name="Na H."/>
            <person name="Barry K."/>
            <person name="Grigoriev I.V."/>
            <person name="Stajich J.E."/>
            <person name="Kennedy P.G."/>
        </authorList>
    </citation>
    <scope>NUCLEOTIDE SEQUENCE</scope>
    <source>
        <strain evidence="1">MN1</strain>
    </source>
</reference>
<dbReference type="RefSeq" id="XP_041189642.1">
    <property type="nucleotide sequence ID" value="XM_041336485.1"/>
</dbReference>
<accession>A0A9P7E4A4</accession>
<dbReference type="OrthoDB" id="2963168at2759"/>